<gene>
    <name evidence="2" type="ORF">EMPS_07291</name>
</gene>
<dbReference type="Proteomes" id="UP000827284">
    <property type="component" value="Unassembled WGS sequence"/>
</dbReference>
<protein>
    <submittedName>
        <fullName evidence="2">Uncharacterized protein</fullName>
    </submittedName>
</protein>
<dbReference type="OrthoDB" id="2423977at2759"/>
<comment type="caution">
    <text evidence="2">The sequence shown here is derived from an EMBL/GenBank/DDBJ whole genome shotgun (WGS) entry which is preliminary data.</text>
</comment>
<proteinExistence type="predicted"/>
<name>A0A9P3LYA6_9FUNG</name>
<dbReference type="Gene3D" id="3.80.10.10">
    <property type="entry name" value="Ribonuclease Inhibitor"/>
    <property type="match status" value="1"/>
</dbReference>
<keyword evidence="3" id="KW-1185">Reference proteome</keyword>
<dbReference type="EMBL" id="BQFW01000010">
    <property type="protein sequence ID" value="GJJ74933.1"/>
    <property type="molecule type" value="Genomic_DNA"/>
</dbReference>
<dbReference type="AlphaFoldDB" id="A0A9P3LYA6"/>
<sequence length="719" mass="81689">MLRVNRFFYEATVPCVYEDGLGLLQPRNQHSSGNRKLEQLLQTLLCQLPPEDVGPLLSAAYDVPLGSVKTATDLKTGSTIMPSDKGQLKDAKQDSAQLGQEDRTPATLVTAMQRIDYLSHVRVFYFEQALIKPFYRNEDFDYQRIRYNMSLTNLAFKTRNGWPAYTLGDGAYDDKLVFPPCIGSRDSVSTLRYGAVSMAIRRQLTWLLCSRSFEKVRTLAIPLSDVDQYLSKVERFQRLSSITFIMDEYLDVHNMTLASVTAETAKASADCRDRRNQQFRSMLLFVQRHGQLFPNVLQYVDCPDSWAWPSPTRCPKVTQDKLQNVLPPFANLTSVHEMNYYRLSTKIKLTDLGSVTSVVLADNLHLETLLAADPTFWSRCRGLKMIFIHSPKPGCFRWAVEQKVARTRDTMSAPPARVSTVNMRSFSMHVDELNDIVEGFGDTLSNLKVVLDHRNLERRGGMDYDFQFGRGWTLPKMQSLNITVVGFLTQLVMDRDLFSGLGKDINSLCFIDESHHLPLERYKIYQPPAEALPNLEGLTLRGGTASQFHPGTLHFTPNLKTLRLYMNDLAPLNHIQGLSRQYGVTYNAKKATLHSTFESGSDPSTTIHGQVLWTWDWYLPKLHTLSLKDEFALMFQFRMLAGCPSLVSLILTNCFHRVLTLQDFELLPSSTCRTSDPVDHEGQAPLVSAPSVKKLVMPWVLSDEIRKVFNEVVFPNLTH</sequence>
<evidence type="ECO:0000313" key="3">
    <source>
        <dbReference type="Proteomes" id="UP000827284"/>
    </source>
</evidence>
<evidence type="ECO:0000256" key="1">
    <source>
        <dbReference type="SAM" id="MobiDB-lite"/>
    </source>
</evidence>
<evidence type="ECO:0000313" key="2">
    <source>
        <dbReference type="EMBL" id="GJJ74933.1"/>
    </source>
</evidence>
<reference evidence="2" key="1">
    <citation type="submission" date="2021-11" db="EMBL/GenBank/DDBJ databases">
        <authorList>
            <person name="Herlambang A."/>
            <person name="Guo Y."/>
            <person name="Takashima Y."/>
            <person name="Nishizawa T."/>
        </authorList>
    </citation>
    <scope>NUCLEOTIDE SEQUENCE</scope>
    <source>
        <strain evidence="2">E1425</strain>
    </source>
</reference>
<accession>A0A9P3LYA6</accession>
<feature type="region of interest" description="Disordered" evidence="1">
    <location>
        <begin position="79"/>
        <end position="101"/>
    </location>
</feature>
<reference evidence="2" key="2">
    <citation type="journal article" date="2022" name="Microbiol. Resour. Announc.">
        <title>Whole-Genome Sequence of Entomortierella parvispora E1425, a Mucoromycotan Fungus Associated with Burkholderiaceae-Related Endosymbiotic Bacteria.</title>
        <authorList>
            <person name="Herlambang A."/>
            <person name="Guo Y."/>
            <person name="Takashima Y."/>
            <person name="Narisawa K."/>
            <person name="Ohta H."/>
            <person name="Nishizawa T."/>
        </authorList>
    </citation>
    <scope>NUCLEOTIDE SEQUENCE</scope>
    <source>
        <strain evidence="2">E1425</strain>
    </source>
</reference>
<dbReference type="SUPFAM" id="SSF52058">
    <property type="entry name" value="L domain-like"/>
    <property type="match status" value="1"/>
</dbReference>
<dbReference type="InterPro" id="IPR032675">
    <property type="entry name" value="LRR_dom_sf"/>
</dbReference>
<organism evidence="2 3">
    <name type="scientific">Entomortierella parvispora</name>
    <dbReference type="NCBI Taxonomy" id="205924"/>
    <lineage>
        <taxon>Eukaryota</taxon>
        <taxon>Fungi</taxon>
        <taxon>Fungi incertae sedis</taxon>
        <taxon>Mucoromycota</taxon>
        <taxon>Mortierellomycotina</taxon>
        <taxon>Mortierellomycetes</taxon>
        <taxon>Mortierellales</taxon>
        <taxon>Mortierellaceae</taxon>
        <taxon>Entomortierella</taxon>
    </lineage>
</organism>